<gene>
    <name evidence="2" type="ORF">BRAFLDRAFT_87260</name>
</gene>
<reference evidence="2" key="1">
    <citation type="journal article" date="2008" name="Nature">
        <title>The amphioxus genome and the evolution of the chordate karyotype.</title>
        <authorList>
            <consortium name="US DOE Joint Genome Institute (JGI-PGF)"/>
            <person name="Putnam N.H."/>
            <person name="Butts T."/>
            <person name="Ferrier D.E.K."/>
            <person name="Furlong R.F."/>
            <person name="Hellsten U."/>
            <person name="Kawashima T."/>
            <person name="Robinson-Rechavi M."/>
            <person name="Shoguchi E."/>
            <person name="Terry A."/>
            <person name="Yu J.-K."/>
            <person name="Benito-Gutierrez E.L."/>
            <person name="Dubchak I."/>
            <person name="Garcia-Fernandez J."/>
            <person name="Gibson-Brown J.J."/>
            <person name="Grigoriev I.V."/>
            <person name="Horton A.C."/>
            <person name="de Jong P.J."/>
            <person name="Jurka J."/>
            <person name="Kapitonov V.V."/>
            <person name="Kohara Y."/>
            <person name="Kuroki Y."/>
            <person name="Lindquist E."/>
            <person name="Lucas S."/>
            <person name="Osoegawa K."/>
            <person name="Pennacchio L.A."/>
            <person name="Salamov A.A."/>
            <person name="Satou Y."/>
            <person name="Sauka-Spengler T."/>
            <person name="Schmutz J."/>
            <person name="Shin-I T."/>
            <person name="Toyoda A."/>
            <person name="Bronner-Fraser M."/>
            <person name="Fujiyama A."/>
            <person name="Holland L.Z."/>
            <person name="Holland P.W.H."/>
            <person name="Satoh N."/>
            <person name="Rokhsar D.S."/>
        </authorList>
    </citation>
    <scope>NUCLEOTIDE SEQUENCE [LARGE SCALE GENOMIC DNA]</scope>
    <source>
        <strain evidence="2">S238N-H82</strain>
        <tissue evidence="2">Testes</tissue>
    </source>
</reference>
<name>C3ZTZ8_BRAFL</name>
<accession>C3ZTZ8</accession>
<evidence type="ECO:0000313" key="2">
    <source>
        <dbReference type="EMBL" id="EEN43884.1"/>
    </source>
</evidence>
<proteinExistence type="predicted"/>
<feature type="region of interest" description="Disordered" evidence="1">
    <location>
        <begin position="45"/>
        <end position="76"/>
    </location>
</feature>
<dbReference type="InParanoid" id="C3ZTZ8"/>
<dbReference type="AlphaFoldDB" id="C3ZTZ8"/>
<feature type="region of interest" description="Disordered" evidence="1">
    <location>
        <begin position="1"/>
        <end position="21"/>
    </location>
</feature>
<organism>
    <name type="scientific">Branchiostoma floridae</name>
    <name type="common">Florida lancelet</name>
    <name type="synonym">Amphioxus</name>
    <dbReference type="NCBI Taxonomy" id="7739"/>
    <lineage>
        <taxon>Eukaryota</taxon>
        <taxon>Metazoa</taxon>
        <taxon>Chordata</taxon>
        <taxon>Cephalochordata</taxon>
        <taxon>Leptocardii</taxon>
        <taxon>Amphioxiformes</taxon>
        <taxon>Branchiostomatidae</taxon>
        <taxon>Branchiostoma</taxon>
    </lineage>
</organism>
<protein>
    <submittedName>
        <fullName evidence="2">Uncharacterized protein</fullName>
    </submittedName>
</protein>
<dbReference type="EMBL" id="GG666681">
    <property type="protein sequence ID" value="EEN43884.1"/>
    <property type="molecule type" value="Genomic_DNA"/>
</dbReference>
<sequence>MCPSAPPYLKSQGNNSNLLWGSERGQAGRRACETSAITARLAPSKAPPLDYTGQWESPAPAVRHGPPPGRDQQHGAEEQELVTVTQTYRCTGQWESPTPAVVVLSTRCRGPVGPLSWSSCPFIVFLSARCAVARITWFSWEGFLKKSCSAPLPSARTSRVYSGNIMSGLRGGSPAAVPARRFPQADTRLPPTPSGAPPGKLPAVRLPITSVRLATGVVSKADVSSREDAFSGYNNGHSVFRLT</sequence>
<evidence type="ECO:0000256" key="1">
    <source>
        <dbReference type="SAM" id="MobiDB-lite"/>
    </source>
</evidence>